<dbReference type="InterPro" id="IPR027417">
    <property type="entry name" value="P-loop_NTPase"/>
</dbReference>
<dbReference type="Gene3D" id="3.40.50.300">
    <property type="entry name" value="P-loop containing nucleotide triphosphate hydrolases"/>
    <property type="match status" value="1"/>
</dbReference>
<evidence type="ECO:0000256" key="2">
    <source>
        <dbReference type="ARBA" id="ARBA00013056"/>
    </source>
</evidence>
<gene>
    <name evidence="9" type="ORF">F7725_008680</name>
</gene>
<protein>
    <recommendedName>
        <fullName evidence="2">D-aminoacyl-tRNA deacylase</fullName>
        <ecNumber evidence="2">3.1.1.96</ecNumber>
    </recommendedName>
</protein>
<keyword evidence="4" id="KW-0378">Hydrolase</keyword>
<dbReference type="PANTHER" id="PTHR32341">
    <property type="entry name" value="INTERFERON-INDUCIBLE GTPASE"/>
    <property type="match status" value="1"/>
</dbReference>
<evidence type="ECO:0000256" key="4">
    <source>
        <dbReference type="ARBA" id="ARBA00022801"/>
    </source>
</evidence>
<dbReference type="InterPro" id="IPR023509">
    <property type="entry name" value="DTD-like_sf"/>
</dbReference>
<accession>A0A7J5YAD0</accession>
<dbReference type="GO" id="GO:0005525">
    <property type="term" value="F:GTP binding"/>
    <property type="evidence" value="ECO:0007669"/>
    <property type="project" value="UniProtKB-KW"/>
</dbReference>
<dbReference type="SUPFAM" id="SSF52540">
    <property type="entry name" value="P-loop containing nucleoside triphosphate hydrolases"/>
    <property type="match status" value="1"/>
</dbReference>
<feature type="domain" description="IRG-type G" evidence="8">
    <location>
        <begin position="101"/>
        <end position="259"/>
    </location>
</feature>
<evidence type="ECO:0000256" key="7">
    <source>
        <dbReference type="ARBA" id="ARBA00048018"/>
    </source>
</evidence>
<dbReference type="Pfam" id="PF05049">
    <property type="entry name" value="IIGP"/>
    <property type="match status" value="1"/>
</dbReference>
<dbReference type="EC" id="3.1.1.96" evidence="2"/>
<reference evidence="9 10" key="1">
    <citation type="submission" date="2020-03" db="EMBL/GenBank/DDBJ databases">
        <title>Dissostichus mawsoni Genome sequencing and assembly.</title>
        <authorList>
            <person name="Park H."/>
        </authorList>
    </citation>
    <scope>NUCLEOTIDE SEQUENCE [LARGE SCALE GENOMIC DNA]</scope>
    <source>
        <strain evidence="9">DM0001</strain>
        <tissue evidence="9">Muscle</tissue>
    </source>
</reference>
<evidence type="ECO:0000256" key="5">
    <source>
        <dbReference type="ARBA" id="ARBA00023134"/>
    </source>
</evidence>
<evidence type="ECO:0000256" key="3">
    <source>
        <dbReference type="ARBA" id="ARBA00022741"/>
    </source>
</evidence>
<dbReference type="EMBL" id="JAAKFY010000015">
    <property type="protein sequence ID" value="KAF3845517.1"/>
    <property type="molecule type" value="Genomic_DNA"/>
</dbReference>
<comment type="catalytic activity">
    <reaction evidence="7">
        <text>a D-aminoacyl-tRNA + H2O = a tRNA + a D-alpha-amino acid + H(+)</text>
        <dbReference type="Rhea" id="RHEA:13953"/>
        <dbReference type="Rhea" id="RHEA-COMP:10123"/>
        <dbReference type="Rhea" id="RHEA-COMP:10124"/>
        <dbReference type="ChEBI" id="CHEBI:15377"/>
        <dbReference type="ChEBI" id="CHEBI:15378"/>
        <dbReference type="ChEBI" id="CHEBI:59871"/>
        <dbReference type="ChEBI" id="CHEBI:78442"/>
        <dbReference type="ChEBI" id="CHEBI:79333"/>
        <dbReference type="EC" id="3.1.1.96"/>
    </reaction>
</comment>
<dbReference type="Gene3D" id="3.50.80.10">
    <property type="entry name" value="D-tyrosyl-tRNA(Tyr) deacylase"/>
    <property type="match status" value="1"/>
</dbReference>
<evidence type="ECO:0000313" key="10">
    <source>
        <dbReference type="Proteomes" id="UP000518266"/>
    </source>
</evidence>
<sequence>MADMKIHQLFHKVCLHGESLIGHFSGCLRGGTLYNVNPNNSAAKKFNFLAEYPSCSCITRRAMEDPFENDQIEQFKVELQTNGPAAAAAKIGAYLEEQDKIPLNIGITGESGSGKSTFVNAFRGLDKKDKSAAAAPTGCTETTKEVKPYPHPQYPNVTLWDLPGVQFVRFDFFIIISATRFTENDVKLAKEIQKMEKKFYFVRSKIDQDMRNEEETQSEFNAEKLITKIRDNCFKVFLVSSHHFHLYDFCLLQETLERELPAHKRAALLLALPIVNFEIIKKKKEALQSKIKFLAASSAVGAAVPVPGLSCALDLAMLVTTAIKYKNTFGLDRKSLQSLADSTRVPLEDLIAEMKSPLALKEISREVILNMLHVSWIHVTLIAEEGFRFIPLFGLPAAAALSFASTYRALSTFLNMLAEDAQRVFTKSLGLHTSSDSGKMVSVLDLPGSVLIVPQATLGGKVKGRAMQYHNNIGKEDAKRLYNAFVSLCEKEVTSEEVTVKHGTYGNRQVLNMDTNGPYTHLMEF</sequence>
<keyword evidence="3" id="KW-0547">Nucleotide-binding</keyword>
<comment type="catalytic activity">
    <reaction evidence="6">
        <text>glycyl-tRNA(Ala) + H2O = tRNA(Ala) + glycine + H(+)</text>
        <dbReference type="Rhea" id="RHEA:53744"/>
        <dbReference type="Rhea" id="RHEA-COMP:9657"/>
        <dbReference type="Rhea" id="RHEA-COMP:13640"/>
        <dbReference type="ChEBI" id="CHEBI:15377"/>
        <dbReference type="ChEBI" id="CHEBI:15378"/>
        <dbReference type="ChEBI" id="CHEBI:57305"/>
        <dbReference type="ChEBI" id="CHEBI:78442"/>
        <dbReference type="ChEBI" id="CHEBI:78522"/>
        <dbReference type="EC" id="3.1.1.96"/>
    </reaction>
</comment>
<evidence type="ECO:0000259" key="8">
    <source>
        <dbReference type="PROSITE" id="PS51716"/>
    </source>
</evidence>
<name>A0A7J5YAD0_DISMA</name>
<dbReference type="PROSITE" id="PS51716">
    <property type="entry name" value="G_IRG"/>
    <property type="match status" value="1"/>
</dbReference>
<proteinExistence type="inferred from homology"/>
<dbReference type="InterPro" id="IPR007743">
    <property type="entry name" value="Immunity-related_GTPase-like"/>
</dbReference>
<keyword evidence="10" id="KW-1185">Reference proteome</keyword>
<dbReference type="AlphaFoldDB" id="A0A7J5YAD0"/>
<dbReference type="FunFam" id="3.40.50.300:FF:000541">
    <property type="entry name" value="Immunity related GTPase M"/>
    <property type="match status" value="1"/>
</dbReference>
<dbReference type="GO" id="GO:0005737">
    <property type="term" value="C:cytoplasm"/>
    <property type="evidence" value="ECO:0007669"/>
    <property type="project" value="InterPro"/>
</dbReference>
<dbReference type="PANTHER" id="PTHR32341:SF10">
    <property type="entry name" value="INTERFERON-INDUCIBLE GTPASE 5"/>
    <property type="match status" value="1"/>
</dbReference>
<dbReference type="OrthoDB" id="422720at2759"/>
<dbReference type="SUPFAM" id="SSF69500">
    <property type="entry name" value="DTD-like"/>
    <property type="match status" value="1"/>
</dbReference>
<evidence type="ECO:0000313" key="9">
    <source>
        <dbReference type="EMBL" id="KAF3845517.1"/>
    </source>
</evidence>
<dbReference type="GO" id="GO:0016020">
    <property type="term" value="C:membrane"/>
    <property type="evidence" value="ECO:0007669"/>
    <property type="project" value="InterPro"/>
</dbReference>
<evidence type="ECO:0000256" key="1">
    <source>
        <dbReference type="ARBA" id="ARBA00005429"/>
    </source>
</evidence>
<evidence type="ECO:0000256" key="6">
    <source>
        <dbReference type="ARBA" id="ARBA00047676"/>
    </source>
</evidence>
<dbReference type="InterPro" id="IPR030385">
    <property type="entry name" value="G_IRG_dom"/>
</dbReference>
<organism evidence="9 10">
    <name type="scientific">Dissostichus mawsoni</name>
    <name type="common">Antarctic cod</name>
    <dbReference type="NCBI Taxonomy" id="36200"/>
    <lineage>
        <taxon>Eukaryota</taxon>
        <taxon>Metazoa</taxon>
        <taxon>Chordata</taxon>
        <taxon>Craniata</taxon>
        <taxon>Vertebrata</taxon>
        <taxon>Euteleostomi</taxon>
        <taxon>Actinopterygii</taxon>
        <taxon>Neopterygii</taxon>
        <taxon>Teleostei</taxon>
        <taxon>Neoteleostei</taxon>
        <taxon>Acanthomorphata</taxon>
        <taxon>Eupercaria</taxon>
        <taxon>Perciformes</taxon>
        <taxon>Notothenioidei</taxon>
        <taxon>Nototheniidae</taxon>
        <taxon>Dissostichus</taxon>
    </lineage>
</organism>
<keyword evidence="5" id="KW-0342">GTP-binding</keyword>
<dbReference type="GO" id="GO:0051499">
    <property type="term" value="F:D-aminoacyl-tRNA deacylase activity"/>
    <property type="evidence" value="ECO:0007669"/>
    <property type="project" value="UniProtKB-EC"/>
</dbReference>
<comment type="similarity">
    <text evidence="1">Belongs to the TRAFAC class dynamin-like GTPase superfamily. IRG family.</text>
</comment>
<dbReference type="Proteomes" id="UP000518266">
    <property type="component" value="Unassembled WGS sequence"/>
</dbReference>
<dbReference type="InterPro" id="IPR051515">
    <property type="entry name" value="IRG"/>
</dbReference>
<comment type="caution">
    <text evidence="9">The sequence shown here is derived from an EMBL/GenBank/DDBJ whole genome shotgun (WGS) entry which is preliminary data.</text>
</comment>